<sequence>MKSVSVCLIFFLVLFTTTGDCGVVNWTRTEEPNTVGGCTSPMQCIQIDCDNACKALFSAEATGTCIDVDRCSCHYPCARQ</sequence>
<reference evidence="2 3" key="1">
    <citation type="submission" date="2017-11" db="EMBL/GenBank/DDBJ databases">
        <title>De-novo sequencing of pomegranate (Punica granatum L.) genome.</title>
        <authorList>
            <person name="Akparov Z."/>
            <person name="Amiraslanov A."/>
            <person name="Hajiyeva S."/>
            <person name="Abbasov M."/>
            <person name="Kaur K."/>
            <person name="Hamwieh A."/>
            <person name="Solovyev V."/>
            <person name="Salamov A."/>
            <person name="Braich B."/>
            <person name="Kosarev P."/>
            <person name="Mahmoud A."/>
            <person name="Hajiyev E."/>
            <person name="Babayeva S."/>
            <person name="Izzatullayeva V."/>
            <person name="Mammadov A."/>
            <person name="Mammadov A."/>
            <person name="Sharifova S."/>
            <person name="Ojaghi J."/>
            <person name="Eynullazada K."/>
            <person name="Bayramov B."/>
            <person name="Abdulazimova A."/>
            <person name="Shahmuradov I."/>
        </authorList>
    </citation>
    <scope>NUCLEOTIDE SEQUENCE [LARGE SCALE GENOMIC DNA]</scope>
    <source>
        <strain evidence="3">cv. AG2017</strain>
        <tissue evidence="2">Leaf</tissue>
    </source>
</reference>
<evidence type="ECO:0008006" key="4">
    <source>
        <dbReference type="Google" id="ProtNLM"/>
    </source>
</evidence>
<keyword evidence="3" id="KW-1185">Reference proteome</keyword>
<dbReference type="EMBL" id="PGOL01001988">
    <property type="protein sequence ID" value="PKI51850.1"/>
    <property type="molecule type" value="Genomic_DNA"/>
</dbReference>
<organism evidence="2 3">
    <name type="scientific">Punica granatum</name>
    <name type="common">Pomegranate</name>
    <dbReference type="NCBI Taxonomy" id="22663"/>
    <lineage>
        <taxon>Eukaryota</taxon>
        <taxon>Viridiplantae</taxon>
        <taxon>Streptophyta</taxon>
        <taxon>Embryophyta</taxon>
        <taxon>Tracheophyta</taxon>
        <taxon>Spermatophyta</taxon>
        <taxon>Magnoliopsida</taxon>
        <taxon>eudicotyledons</taxon>
        <taxon>Gunneridae</taxon>
        <taxon>Pentapetalae</taxon>
        <taxon>rosids</taxon>
        <taxon>malvids</taxon>
        <taxon>Myrtales</taxon>
        <taxon>Lythraceae</taxon>
        <taxon>Punica</taxon>
    </lineage>
</organism>
<gene>
    <name evidence="2" type="ORF">CRG98_027768</name>
</gene>
<evidence type="ECO:0000313" key="3">
    <source>
        <dbReference type="Proteomes" id="UP000233551"/>
    </source>
</evidence>
<evidence type="ECO:0000256" key="1">
    <source>
        <dbReference type="SAM" id="SignalP"/>
    </source>
</evidence>
<name>A0A2I0J7I9_PUNGR</name>
<accession>A0A2I0J7I9</accession>
<feature type="signal peptide" evidence="1">
    <location>
        <begin position="1"/>
        <end position="19"/>
    </location>
</feature>
<protein>
    <recommendedName>
        <fullName evidence="4">Defensin-like protein</fullName>
    </recommendedName>
</protein>
<evidence type="ECO:0000313" key="2">
    <source>
        <dbReference type="EMBL" id="PKI51850.1"/>
    </source>
</evidence>
<dbReference type="AlphaFoldDB" id="A0A2I0J7I9"/>
<dbReference type="Proteomes" id="UP000233551">
    <property type="component" value="Unassembled WGS sequence"/>
</dbReference>
<feature type="chain" id="PRO_5014151396" description="Defensin-like protein" evidence="1">
    <location>
        <begin position="20"/>
        <end position="80"/>
    </location>
</feature>
<keyword evidence="1" id="KW-0732">Signal</keyword>
<comment type="caution">
    <text evidence="2">The sequence shown here is derived from an EMBL/GenBank/DDBJ whole genome shotgun (WGS) entry which is preliminary data.</text>
</comment>
<proteinExistence type="predicted"/>